<dbReference type="AlphaFoldDB" id="A0A317T0U8"/>
<accession>A0A317T0U8</accession>
<keyword evidence="2" id="KW-1185">Reference proteome</keyword>
<comment type="caution">
    <text evidence="1">The sequence shown here is derived from an EMBL/GenBank/DDBJ whole genome shotgun (WGS) entry which is preliminary data.</text>
</comment>
<gene>
    <name evidence="1" type="ORF">C7212DRAFT_305200</name>
</gene>
<dbReference type="EMBL" id="PYWC01000006">
    <property type="protein sequence ID" value="PWW79750.1"/>
    <property type="molecule type" value="Genomic_DNA"/>
</dbReference>
<reference evidence="1 2" key="1">
    <citation type="submission" date="2018-03" db="EMBL/GenBank/DDBJ databases">
        <title>Genomes of Pezizomycetes fungi and the evolution of truffles.</title>
        <authorList>
            <person name="Murat C."/>
            <person name="Payen T."/>
            <person name="Noel B."/>
            <person name="Kuo A."/>
            <person name="Martin F.M."/>
        </authorList>
    </citation>
    <scope>NUCLEOTIDE SEQUENCE [LARGE SCALE GENOMIC DNA]</scope>
    <source>
        <strain evidence="1">091103-1</strain>
    </source>
</reference>
<organism evidence="1 2">
    <name type="scientific">Tuber magnatum</name>
    <name type="common">white Piedmont truffle</name>
    <dbReference type="NCBI Taxonomy" id="42249"/>
    <lineage>
        <taxon>Eukaryota</taxon>
        <taxon>Fungi</taxon>
        <taxon>Dikarya</taxon>
        <taxon>Ascomycota</taxon>
        <taxon>Pezizomycotina</taxon>
        <taxon>Pezizomycetes</taxon>
        <taxon>Pezizales</taxon>
        <taxon>Tuberaceae</taxon>
        <taxon>Tuber</taxon>
    </lineage>
</organism>
<proteinExistence type="predicted"/>
<sequence>MIFSALHNDIMLREASTGLVCCRSDPTADEKRRAVRNSSFHELSHSFAASVSWEPLDHSSQRYCHCEASGRRCEKDNGKEYRSKNVGTEEAMCLSTKLRSGNEERELVGRGLILA</sequence>
<evidence type="ECO:0000313" key="2">
    <source>
        <dbReference type="Proteomes" id="UP000246991"/>
    </source>
</evidence>
<protein>
    <submittedName>
        <fullName evidence="1">Uncharacterized protein</fullName>
    </submittedName>
</protein>
<dbReference type="Proteomes" id="UP000246991">
    <property type="component" value="Unassembled WGS sequence"/>
</dbReference>
<evidence type="ECO:0000313" key="1">
    <source>
        <dbReference type="EMBL" id="PWW79750.1"/>
    </source>
</evidence>
<name>A0A317T0U8_9PEZI</name>